<keyword evidence="6" id="KW-1185">Reference proteome</keyword>
<dbReference type="GO" id="GO:0004747">
    <property type="term" value="F:ribokinase activity"/>
    <property type="evidence" value="ECO:0000318"/>
    <property type="project" value="GO_Central"/>
</dbReference>
<dbReference type="STRING" id="243230.DR_2553"/>
<evidence type="ECO:0000313" key="6">
    <source>
        <dbReference type="Proteomes" id="UP000002524"/>
    </source>
</evidence>
<dbReference type="InterPro" id="IPR011611">
    <property type="entry name" value="PfkB_dom"/>
</dbReference>
<dbReference type="HOGENOM" id="CLU_027634_6_0_0"/>
<dbReference type="FunCoup" id="Q9RRD9">
    <property type="interactions" value="45"/>
</dbReference>
<dbReference type="CDD" id="cd01166">
    <property type="entry name" value="KdgK"/>
    <property type="match status" value="1"/>
</dbReference>
<dbReference type="EnsemblBacteria" id="AAF12093">
    <property type="protein sequence ID" value="AAF12093"/>
    <property type="gene ID" value="DR_2553"/>
</dbReference>
<dbReference type="InParanoid" id="Q9RRD9"/>
<dbReference type="RefSeq" id="WP_010889178.1">
    <property type="nucleotide sequence ID" value="NC_001263.1"/>
</dbReference>
<evidence type="ECO:0000256" key="3">
    <source>
        <dbReference type="SAM" id="MobiDB-lite"/>
    </source>
</evidence>
<dbReference type="PIR" id="D75260">
    <property type="entry name" value="D75260"/>
</dbReference>
<dbReference type="PaxDb" id="243230-DR_2553"/>
<dbReference type="OrthoDB" id="9813569at2"/>
<evidence type="ECO:0000256" key="2">
    <source>
        <dbReference type="ARBA" id="ARBA00022777"/>
    </source>
</evidence>
<proteinExistence type="predicted"/>
<dbReference type="DNASU" id="1797250"/>
<reference evidence="5 6" key="1">
    <citation type="journal article" date="1999" name="Science">
        <title>Genome sequence of the radioresistant bacterium Deinococcus radiodurans R1.</title>
        <authorList>
            <person name="White O."/>
            <person name="Eisen J.A."/>
            <person name="Heidelberg J.F."/>
            <person name="Hickey E.K."/>
            <person name="Peterson J.D."/>
            <person name="Dodson R.J."/>
            <person name="Haft D.H."/>
            <person name="Gwinn M.L."/>
            <person name="Nelson W.C."/>
            <person name="Richardson D.L."/>
            <person name="Moffat K.S."/>
            <person name="Qin H."/>
            <person name="Jiang L."/>
            <person name="Pamphile W."/>
            <person name="Crosby M."/>
            <person name="Shen M."/>
            <person name="Vamathevan J.J."/>
            <person name="Lam P."/>
            <person name="McDonald L."/>
            <person name="Utterback T."/>
            <person name="Zalewski C."/>
            <person name="Makarova K.S."/>
            <person name="Aravind L."/>
            <person name="Daly M.J."/>
            <person name="Minton K.W."/>
            <person name="Fleischmann R.D."/>
            <person name="Ketchum K.A."/>
            <person name="Nelson K.E."/>
            <person name="Salzberg S."/>
            <person name="Smith H.O."/>
            <person name="Venter J.C."/>
            <person name="Fraser C.M."/>
        </authorList>
    </citation>
    <scope>NUCLEOTIDE SEQUENCE [LARGE SCALE GENOMIC DNA]</scope>
    <source>
        <strain evidence="6">ATCC 13939 / DSM 20539 / JCM 16871 / LMG 4051 / NBRC 15346 / NCIMB 9279 / R1 / VKM B-1422</strain>
    </source>
</reference>
<feature type="compositionally biased region" description="Low complexity" evidence="3">
    <location>
        <begin position="321"/>
        <end position="343"/>
    </location>
</feature>
<dbReference type="eggNOG" id="COG0524">
    <property type="taxonomic scope" value="Bacteria"/>
</dbReference>
<dbReference type="KEGG" id="dra:DR_2553"/>
<dbReference type="EMBL" id="AE000513">
    <property type="protein sequence ID" value="AAF12093.1"/>
    <property type="molecule type" value="Genomic_DNA"/>
</dbReference>
<dbReference type="PATRIC" id="fig|243230.17.peg.2796"/>
<dbReference type="Gene3D" id="3.40.1190.20">
    <property type="match status" value="1"/>
</dbReference>
<dbReference type="PANTHER" id="PTHR10584">
    <property type="entry name" value="SUGAR KINASE"/>
    <property type="match status" value="1"/>
</dbReference>
<dbReference type="AlphaFoldDB" id="Q9RRD9"/>
<dbReference type="Pfam" id="PF00294">
    <property type="entry name" value="PfkB"/>
    <property type="match status" value="1"/>
</dbReference>
<dbReference type="FunFam" id="3.40.1190.20:FF:000019">
    <property type="entry name" value="Ribokinase"/>
    <property type="match status" value="1"/>
</dbReference>
<sequence>MTDASFPALPPPLVSLGDLAWDVLAKPDTLLLPGGDTTGRLELSGGGSAANLAVWAARLGAPTTFVGKIGQDRFGELATAELRAEGVRAEVLASAAHPTGVILALIDRRGQRAMLTGQGADWELLPEELPRDVLSSAGHLHLTAWSLFRDPPRAAALEAARIAKAGGATLSLDPGSFQMIQQLGREAFLNIVDALPFDVMFPNDDEARAMSGERDNEAALTWLRARYPRALIALKMDEDGALIEGPQTARVQVPATRDPLVDATGAGDAFGGAFLSQWLRHHDAERAARVAVQVGGWVVSRFGARPPADPDLTRRLASVGADLLTPDPAAAPDPSQDSPEVNA</sequence>
<evidence type="ECO:0000313" key="5">
    <source>
        <dbReference type="EMBL" id="AAF12093.1"/>
    </source>
</evidence>
<dbReference type="InterPro" id="IPR029056">
    <property type="entry name" value="Ribokinase-like"/>
</dbReference>
<accession>Q9RRD9</accession>
<dbReference type="Proteomes" id="UP000002524">
    <property type="component" value="Chromosome 1"/>
</dbReference>
<gene>
    <name evidence="5" type="ordered locus">DR_2553</name>
</gene>
<dbReference type="PANTHER" id="PTHR10584:SF167">
    <property type="entry name" value="PFKB DOMAIN PROTEIN"/>
    <property type="match status" value="1"/>
</dbReference>
<protein>
    <submittedName>
        <fullName evidence="5">Carbohydrate kinase, putative</fullName>
    </submittedName>
</protein>
<name>Q9RRD9_DEIRA</name>
<keyword evidence="2 5" id="KW-0418">Kinase</keyword>
<dbReference type="SUPFAM" id="SSF53613">
    <property type="entry name" value="Ribokinase-like"/>
    <property type="match status" value="1"/>
</dbReference>
<dbReference type="GO" id="GO:0005829">
    <property type="term" value="C:cytosol"/>
    <property type="evidence" value="ECO:0000318"/>
    <property type="project" value="GO_Central"/>
</dbReference>
<evidence type="ECO:0000259" key="4">
    <source>
        <dbReference type="Pfam" id="PF00294"/>
    </source>
</evidence>
<keyword evidence="1" id="KW-0808">Transferase</keyword>
<feature type="domain" description="Carbohydrate kinase PfkB" evidence="4">
    <location>
        <begin position="13"/>
        <end position="307"/>
    </location>
</feature>
<dbReference type="GeneID" id="69518805"/>
<organism evidence="5 6">
    <name type="scientific">Deinococcus radiodurans (strain ATCC 13939 / DSM 20539 / JCM 16871 / CCUG 27074 / LMG 4051 / NBRC 15346 / NCIMB 9279 / VKM B-1422 / R1)</name>
    <dbReference type="NCBI Taxonomy" id="243230"/>
    <lineage>
        <taxon>Bacteria</taxon>
        <taxon>Thermotogati</taxon>
        <taxon>Deinococcota</taxon>
        <taxon>Deinococci</taxon>
        <taxon>Deinococcales</taxon>
        <taxon>Deinococcaceae</taxon>
        <taxon>Deinococcus</taxon>
    </lineage>
</organism>
<evidence type="ECO:0000256" key="1">
    <source>
        <dbReference type="ARBA" id="ARBA00022679"/>
    </source>
</evidence>
<feature type="region of interest" description="Disordered" evidence="3">
    <location>
        <begin position="320"/>
        <end position="343"/>
    </location>
</feature>